<evidence type="ECO:0000313" key="4">
    <source>
        <dbReference type="Proteomes" id="UP000256970"/>
    </source>
</evidence>
<dbReference type="Pfam" id="PF00450">
    <property type="entry name" value="Peptidase_S10"/>
    <property type="match status" value="1"/>
</dbReference>
<comment type="similarity">
    <text evidence="1 2">Belongs to the peptidase S10 family.</text>
</comment>
<dbReference type="PANTHER" id="PTHR11802:SF449">
    <property type="entry name" value="CARBOXYPEPTIDASE"/>
    <property type="match status" value="1"/>
</dbReference>
<dbReference type="PANTHER" id="PTHR11802">
    <property type="entry name" value="SERINE PROTEASE FAMILY S10 SERINE CARBOXYPEPTIDASE"/>
    <property type="match status" value="1"/>
</dbReference>
<dbReference type="InterPro" id="IPR001563">
    <property type="entry name" value="Peptidase_S10"/>
</dbReference>
<sequence length="427" mass="47295">MYYAYFEAEHPYPNKETAPIILWLQGGPGCSSLFGLFYLNGPFQLQVDMTLRDNPGKWSRQYGMLFLDQPIGTGFSIAGEQAIPREELSLAGDLYRALQAFYTSHAQYQDRPLFITGESYAGKYVPSISHFIVQAQAIADGTAHLLKKPRALPADVEPPVFKLGGLAIGNGFTDAVEQTLVQAEVAYNMGLIDSRQRQQAEAIQTDVVELARNKQWTAARKRSDELLAFITNASATPTLEDIRRDKGYDAEDRVGSYLNMPAVKANMNAPKDIVYEACSKVVDGIMGHDVMKSVANLIPDLLERSHVLLYQGQFDAECGVASNEAWISKLAWPGHSGFSETERWFWRDAEYGQAVLGYVKSHKKLTHVVIRNAGHMVPHDRPVVSQKMIETWIESTKAEGDSDFAPEAAQQAQRYVAAAQQAATAAV</sequence>
<dbReference type="PRINTS" id="PR00724">
    <property type="entry name" value="CRBOXYPTASEC"/>
</dbReference>
<keyword evidence="4" id="KW-1185">Reference proteome</keyword>
<dbReference type="InterPro" id="IPR018202">
    <property type="entry name" value="Ser_caboxypep_ser_AS"/>
</dbReference>
<keyword evidence="2" id="KW-0645">Protease</keyword>
<dbReference type="PROSITE" id="PS00560">
    <property type="entry name" value="CARBOXYPEPT_SER_HIS"/>
    <property type="match status" value="1"/>
</dbReference>
<evidence type="ECO:0000256" key="1">
    <source>
        <dbReference type="ARBA" id="ARBA00009431"/>
    </source>
</evidence>
<dbReference type="InterPro" id="IPR029058">
    <property type="entry name" value="AB_hydrolase_fold"/>
</dbReference>
<evidence type="ECO:0000313" key="3">
    <source>
        <dbReference type="EMBL" id="SZX63586.1"/>
    </source>
</evidence>
<keyword evidence="2" id="KW-0378">Hydrolase</keyword>
<proteinExistence type="inferred from homology"/>
<dbReference type="EMBL" id="FNXT01000333">
    <property type="protein sequence ID" value="SZX63586.1"/>
    <property type="molecule type" value="Genomic_DNA"/>
</dbReference>
<dbReference type="SUPFAM" id="SSF53474">
    <property type="entry name" value="alpha/beta-Hydrolases"/>
    <property type="match status" value="1"/>
</dbReference>
<dbReference type="Gene3D" id="3.40.50.1820">
    <property type="entry name" value="alpha/beta hydrolase"/>
    <property type="match status" value="1"/>
</dbReference>
<keyword evidence="2" id="KW-0121">Carboxypeptidase</keyword>
<dbReference type="GO" id="GO:0004185">
    <property type="term" value="F:serine-type carboxypeptidase activity"/>
    <property type="evidence" value="ECO:0007669"/>
    <property type="project" value="UniProtKB-UniRule"/>
</dbReference>
<accession>A0A383VGR4</accession>
<gene>
    <name evidence="3" type="ORF">BQ4739_LOCUS4143</name>
</gene>
<name>A0A383VGR4_TETOB</name>
<dbReference type="EC" id="3.4.16.-" evidence="2"/>
<dbReference type="AlphaFoldDB" id="A0A383VGR4"/>
<dbReference type="GO" id="GO:0006508">
    <property type="term" value="P:proteolysis"/>
    <property type="evidence" value="ECO:0007669"/>
    <property type="project" value="UniProtKB-KW"/>
</dbReference>
<reference evidence="3 4" key="1">
    <citation type="submission" date="2016-10" db="EMBL/GenBank/DDBJ databases">
        <authorList>
            <person name="Cai Z."/>
        </authorList>
    </citation>
    <scope>NUCLEOTIDE SEQUENCE [LARGE SCALE GENOMIC DNA]</scope>
</reference>
<organism evidence="3 4">
    <name type="scientific">Tetradesmus obliquus</name>
    <name type="common">Green alga</name>
    <name type="synonym">Acutodesmus obliquus</name>
    <dbReference type="NCBI Taxonomy" id="3088"/>
    <lineage>
        <taxon>Eukaryota</taxon>
        <taxon>Viridiplantae</taxon>
        <taxon>Chlorophyta</taxon>
        <taxon>core chlorophytes</taxon>
        <taxon>Chlorophyceae</taxon>
        <taxon>CS clade</taxon>
        <taxon>Sphaeropleales</taxon>
        <taxon>Scenedesmaceae</taxon>
        <taxon>Tetradesmus</taxon>
    </lineage>
</organism>
<evidence type="ECO:0000256" key="2">
    <source>
        <dbReference type="RuleBase" id="RU361156"/>
    </source>
</evidence>
<dbReference type="PROSITE" id="PS00131">
    <property type="entry name" value="CARBOXYPEPT_SER_SER"/>
    <property type="match status" value="1"/>
</dbReference>
<dbReference type="Proteomes" id="UP000256970">
    <property type="component" value="Unassembled WGS sequence"/>
</dbReference>
<protein>
    <recommendedName>
        <fullName evidence="2">Carboxypeptidase</fullName>
        <ecNumber evidence="2">3.4.16.-</ecNumber>
    </recommendedName>
</protein>
<dbReference type="InterPro" id="IPR033124">
    <property type="entry name" value="Ser_caboxypep_his_AS"/>
</dbReference>